<evidence type="ECO:0000256" key="1">
    <source>
        <dbReference type="SAM" id="MobiDB-lite"/>
    </source>
</evidence>
<evidence type="ECO:0000313" key="2">
    <source>
        <dbReference type="EMBL" id="KAF1980355.1"/>
    </source>
</evidence>
<feature type="region of interest" description="Disordered" evidence="1">
    <location>
        <begin position="11"/>
        <end position="37"/>
    </location>
</feature>
<keyword evidence="3" id="KW-1185">Reference proteome</keyword>
<name>A0A6A5VTX6_9PLEO</name>
<evidence type="ECO:0000313" key="3">
    <source>
        <dbReference type="Proteomes" id="UP000800036"/>
    </source>
</evidence>
<organism evidence="2 3">
    <name type="scientific">Bimuria novae-zelandiae CBS 107.79</name>
    <dbReference type="NCBI Taxonomy" id="1447943"/>
    <lineage>
        <taxon>Eukaryota</taxon>
        <taxon>Fungi</taxon>
        <taxon>Dikarya</taxon>
        <taxon>Ascomycota</taxon>
        <taxon>Pezizomycotina</taxon>
        <taxon>Dothideomycetes</taxon>
        <taxon>Pleosporomycetidae</taxon>
        <taxon>Pleosporales</taxon>
        <taxon>Massarineae</taxon>
        <taxon>Didymosphaeriaceae</taxon>
        <taxon>Bimuria</taxon>
    </lineage>
</organism>
<dbReference type="OrthoDB" id="3800294at2759"/>
<feature type="compositionally biased region" description="Basic and acidic residues" evidence="1">
    <location>
        <begin position="13"/>
        <end position="25"/>
    </location>
</feature>
<dbReference type="Proteomes" id="UP000800036">
    <property type="component" value="Unassembled WGS sequence"/>
</dbReference>
<protein>
    <submittedName>
        <fullName evidence="2">Uncharacterized protein</fullName>
    </submittedName>
</protein>
<accession>A0A6A5VTX6</accession>
<dbReference type="EMBL" id="ML976656">
    <property type="protein sequence ID" value="KAF1980355.1"/>
    <property type="molecule type" value="Genomic_DNA"/>
</dbReference>
<gene>
    <name evidence="2" type="ORF">BU23DRAFT_7030</name>
</gene>
<dbReference type="AlphaFoldDB" id="A0A6A5VTX6"/>
<reference evidence="2" key="1">
    <citation type="journal article" date="2020" name="Stud. Mycol.">
        <title>101 Dothideomycetes genomes: a test case for predicting lifestyles and emergence of pathogens.</title>
        <authorList>
            <person name="Haridas S."/>
            <person name="Albert R."/>
            <person name="Binder M."/>
            <person name="Bloem J."/>
            <person name="Labutti K."/>
            <person name="Salamov A."/>
            <person name="Andreopoulos B."/>
            <person name="Baker S."/>
            <person name="Barry K."/>
            <person name="Bills G."/>
            <person name="Bluhm B."/>
            <person name="Cannon C."/>
            <person name="Castanera R."/>
            <person name="Culley D."/>
            <person name="Daum C."/>
            <person name="Ezra D."/>
            <person name="Gonzalez J."/>
            <person name="Henrissat B."/>
            <person name="Kuo A."/>
            <person name="Liang C."/>
            <person name="Lipzen A."/>
            <person name="Lutzoni F."/>
            <person name="Magnuson J."/>
            <person name="Mondo S."/>
            <person name="Nolan M."/>
            <person name="Ohm R."/>
            <person name="Pangilinan J."/>
            <person name="Park H.-J."/>
            <person name="Ramirez L."/>
            <person name="Alfaro M."/>
            <person name="Sun H."/>
            <person name="Tritt A."/>
            <person name="Yoshinaga Y."/>
            <person name="Zwiers L.-H."/>
            <person name="Turgeon B."/>
            <person name="Goodwin S."/>
            <person name="Spatafora J."/>
            <person name="Crous P."/>
            <person name="Grigoriev I."/>
        </authorList>
    </citation>
    <scope>NUCLEOTIDE SEQUENCE</scope>
    <source>
        <strain evidence="2">CBS 107.79</strain>
    </source>
</reference>
<sequence length="585" mass="66122">MAFFKQLLQVNDKPPDPQQAHKQERAAAQNLSTGARGSHITLSRIRQALVDLEEDDDPYNPGIEHPLTYDPGPPPFDIAPNASSAEEILQATRKYLDAEIMKEQDQVDWKPEYKFEKVVLHPKGNELPLFSSRKEFSNVSHAGDLTIPVKKLGMAVDRAVLKRIQAGLGPRPSKIDDLIERLRLEPKTHSELDEPPDVEETYAELLAVLQAWNMRVGKASDSAHGRKGLVDALEARCQVIHETETHDQDDILLEGQCGHLRQALHTFRPELKYFQNQDVFDQLVIMLANQGTRTPGVDDELKDAIIKTLFREYRCRLYFSEEHTARRIRLDAEIARARLQGDSTEEGDLVKERRMLDKESCNQASEQVRSVIRSAQKALYGNMLEALQLLTEQQAGQKWAACEMTKAPASVLAQSCIDNANEMGNMLQDWDLNVEDTVKAAIRELQRMHRLDADNRRQAKKLAGLDVSRAERKAVMARRRKDYRTPLIMKEVQDQSSQVQVLSRRVLERMESLESSLNCVLEVAGNSYRAHDTLMSRMDEDDPYCTAQAACEYTVKGSDDAKVQVEGATVAKETATGIVDEQNGW</sequence>
<proteinExistence type="predicted"/>